<name>A0ABW5CBE2_9PROT</name>
<dbReference type="RefSeq" id="WP_377316905.1">
    <property type="nucleotide sequence ID" value="NZ_JBHUIY010000023.1"/>
</dbReference>
<accession>A0ABW5CBE2</accession>
<evidence type="ECO:0000256" key="1">
    <source>
        <dbReference type="SAM" id="MobiDB-lite"/>
    </source>
</evidence>
<gene>
    <name evidence="3" type="ORF">ACFSNB_12170</name>
</gene>
<sequence length="146" mass="14236">MPDASRSLPVQPWGPRLAVMAGAVLLLLLTALTGIGGGLDNWAGSRPGLGDGVPAGTVQSERLPATALWGRLGSLAKPVRPQGAGLGGPRPDHLPPPLALPAPAFALVAPAASGPGHPGAVAPPPASGQLTARVPTGPPALPSPLA</sequence>
<evidence type="ECO:0000256" key="2">
    <source>
        <dbReference type="SAM" id="Phobius"/>
    </source>
</evidence>
<keyword evidence="2" id="KW-0472">Membrane</keyword>
<organism evidence="3 4">
    <name type="scientific">Phaeospirillum tilakii</name>
    <dbReference type="NCBI Taxonomy" id="741673"/>
    <lineage>
        <taxon>Bacteria</taxon>
        <taxon>Pseudomonadati</taxon>
        <taxon>Pseudomonadota</taxon>
        <taxon>Alphaproteobacteria</taxon>
        <taxon>Rhodospirillales</taxon>
        <taxon>Rhodospirillaceae</taxon>
        <taxon>Phaeospirillum</taxon>
    </lineage>
</organism>
<dbReference type="Proteomes" id="UP001597296">
    <property type="component" value="Unassembled WGS sequence"/>
</dbReference>
<evidence type="ECO:0000313" key="4">
    <source>
        <dbReference type="Proteomes" id="UP001597296"/>
    </source>
</evidence>
<keyword evidence="2" id="KW-1133">Transmembrane helix</keyword>
<keyword evidence="2" id="KW-0812">Transmembrane</keyword>
<feature type="transmembrane region" description="Helical" evidence="2">
    <location>
        <begin position="17"/>
        <end position="39"/>
    </location>
</feature>
<comment type="caution">
    <text evidence="3">The sequence shown here is derived from an EMBL/GenBank/DDBJ whole genome shotgun (WGS) entry which is preliminary data.</text>
</comment>
<proteinExistence type="predicted"/>
<feature type="region of interest" description="Disordered" evidence="1">
    <location>
        <begin position="79"/>
        <end position="146"/>
    </location>
</feature>
<feature type="compositionally biased region" description="Pro residues" evidence="1">
    <location>
        <begin position="136"/>
        <end position="146"/>
    </location>
</feature>
<keyword evidence="4" id="KW-1185">Reference proteome</keyword>
<protein>
    <submittedName>
        <fullName evidence="3">Uncharacterized protein</fullName>
    </submittedName>
</protein>
<feature type="compositionally biased region" description="Low complexity" evidence="1">
    <location>
        <begin position="101"/>
        <end position="120"/>
    </location>
</feature>
<evidence type="ECO:0000313" key="3">
    <source>
        <dbReference type="EMBL" id="MFD2234564.1"/>
    </source>
</evidence>
<reference evidence="4" key="1">
    <citation type="journal article" date="2019" name="Int. J. Syst. Evol. Microbiol.">
        <title>The Global Catalogue of Microorganisms (GCM) 10K type strain sequencing project: providing services to taxonomists for standard genome sequencing and annotation.</title>
        <authorList>
            <consortium name="The Broad Institute Genomics Platform"/>
            <consortium name="The Broad Institute Genome Sequencing Center for Infectious Disease"/>
            <person name="Wu L."/>
            <person name="Ma J."/>
        </authorList>
    </citation>
    <scope>NUCLEOTIDE SEQUENCE [LARGE SCALE GENOMIC DNA]</scope>
    <source>
        <strain evidence="4">KCTC 15012</strain>
    </source>
</reference>
<dbReference type="EMBL" id="JBHUIY010000023">
    <property type="protein sequence ID" value="MFD2234564.1"/>
    <property type="molecule type" value="Genomic_DNA"/>
</dbReference>